<protein>
    <submittedName>
        <fullName evidence="8">Major facilitator superfamily domain-containing protein</fullName>
    </submittedName>
</protein>
<name>A0AAN6SRM0_9PEZI</name>
<feature type="transmembrane region" description="Helical" evidence="6">
    <location>
        <begin position="525"/>
        <end position="545"/>
    </location>
</feature>
<evidence type="ECO:0000256" key="5">
    <source>
        <dbReference type="SAM" id="MobiDB-lite"/>
    </source>
</evidence>
<feature type="transmembrane region" description="Helical" evidence="6">
    <location>
        <begin position="121"/>
        <end position="141"/>
    </location>
</feature>
<feature type="region of interest" description="Disordered" evidence="5">
    <location>
        <begin position="1"/>
        <end position="45"/>
    </location>
</feature>
<feature type="transmembrane region" description="Helical" evidence="6">
    <location>
        <begin position="147"/>
        <end position="172"/>
    </location>
</feature>
<dbReference type="SUPFAM" id="SSF103473">
    <property type="entry name" value="MFS general substrate transporter"/>
    <property type="match status" value="1"/>
</dbReference>
<comment type="subcellular location">
    <subcellularLocation>
        <location evidence="1">Membrane</location>
        <topology evidence="1">Multi-pass membrane protein</topology>
    </subcellularLocation>
</comment>
<evidence type="ECO:0000313" key="8">
    <source>
        <dbReference type="EMBL" id="KAK4039755.1"/>
    </source>
</evidence>
<keyword evidence="9" id="KW-1185">Reference proteome</keyword>
<feature type="transmembrane region" description="Helical" evidence="6">
    <location>
        <begin position="251"/>
        <end position="270"/>
    </location>
</feature>
<dbReference type="InterPro" id="IPR020846">
    <property type="entry name" value="MFS_dom"/>
</dbReference>
<keyword evidence="2 6" id="KW-0812">Transmembrane</keyword>
<dbReference type="PANTHER" id="PTHR23501:SF155">
    <property type="entry name" value="EFFLUX PUMP AFOB"/>
    <property type="match status" value="1"/>
</dbReference>
<feature type="transmembrane region" description="Helical" evidence="6">
    <location>
        <begin position="321"/>
        <end position="343"/>
    </location>
</feature>
<evidence type="ECO:0000256" key="1">
    <source>
        <dbReference type="ARBA" id="ARBA00004141"/>
    </source>
</evidence>
<feature type="domain" description="Major facilitator superfamily (MFS) profile" evidence="7">
    <location>
        <begin position="57"/>
        <end position="548"/>
    </location>
</feature>
<feature type="transmembrane region" description="Helical" evidence="6">
    <location>
        <begin position="449"/>
        <end position="472"/>
    </location>
</feature>
<evidence type="ECO:0000256" key="3">
    <source>
        <dbReference type="ARBA" id="ARBA00022989"/>
    </source>
</evidence>
<dbReference type="Proteomes" id="UP001303115">
    <property type="component" value="Unassembled WGS sequence"/>
</dbReference>
<sequence>MAPSSTDPDIDAPQSSSKSSQPSSLQNGTDAEKNAASATPTPEDTRGYPSGIARILILGPVTLTYFLFFLDLAVVSTAAPAITSEFNSLIDVGWYGGAYQLGSSAFQPLTGKIFRYFSIKWSFLAFFFIFEIGSLICGAAQSSPMFIVGRAIAGAGSSGISNGALTIISAVLPPREQARFMGVNMGLGQLGLALGPIVGGLFTQYVSWRWCFYINLPVGGVVGILLLLFRIPEPESKPPAREVLGTAIKSLDLPGFMLISPAAVMFLLGLQYGGNQFAWDSSVVIGLLVGAAALFILFLFWERRQGDEAMVPFAMLKHRIIWSAAGNMFFLMASVLVADFYLAIYFQAVHDNSPLMSGVHMLPTTLGLVLFTMISGTMIEVFGYYLPWVVTGSALAAVGYGLLSLLSPTTTVANWIGYQVLYGVGGGCTAAGAYIAIQNLVPAPQIPTAMSILIFCQNMGGAVSLVAANAIFSNTLRSQLQQRIAEIGVSPDVIVNSGARSVREFVSGSQLAAVLEAYSKSVDTVMYLGIAVSVAAFAFAWGLGWKDIRVERQLNAIQLQGSDADNGESPPAKRE</sequence>
<evidence type="ECO:0000313" key="9">
    <source>
        <dbReference type="Proteomes" id="UP001303115"/>
    </source>
</evidence>
<feature type="transmembrane region" description="Helical" evidence="6">
    <location>
        <begin position="415"/>
        <end position="437"/>
    </location>
</feature>
<dbReference type="PROSITE" id="PS50850">
    <property type="entry name" value="MFS"/>
    <property type="match status" value="1"/>
</dbReference>
<feature type="transmembrane region" description="Helical" evidence="6">
    <location>
        <begin position="212"/>
        <end position="231"/>
    </location>
</feature>
<evidence type="ECO:0000256" key="2">
    <source>
        <dbReference type="ARBA" id="ARBA00022692"/>
    </source>
</evidence>
<keyword evidence="3 6" id="KW-1133">Transmembrane helix</keyword>
<accession>A0AAN6SRM0</accession>
<dbReference type="InterPro" id="IPR036259">
    <property type="entry name" value="MFS_trans_sf"/>
</dbReference>
<dbReference type="PANTHER" id="PTHR23501">
    <property type="entry name" value="MAJOR FACILITATOR SUPERFAMILY"/>
    <property type="match status" value="1"/>
</dbReference>
<comment type="caution">
    <text evidence="8">The sequence shown here is derived from an EMBL/GenBank/DDBJ whole genome shotgun (WGS) entry which is preliminary data.</text>
</comment>
<feature type="transmembrane region" description="Helical" evidence="6">
    <location>
        <begin position="282"/>
        <end position="301"/>
    </location>
</feature>
<dbReference type="GO" id="GO:0022857">
    <property type="term" value="F:transmembrane transporter activity"/>
    <property type="evidence" value="ECO:0007669"/>
    <property type="project" value="InterPro"/>
</dbReference>
<feature type="compositionally biased region" description="Low complexity" evidence="5">
    <location>
        <begin position="13"/>
        <end position="24"/>
    </location>
</feature>
<dbReference type="GO" id="GO:0005886">
    <property type="term" value="C:plasma membrane"/>
    <property type="evidence" value="ECO:0007669"/>
    <property type="project" value="TreeGrafter"/>
</dbReference>
<dbReference type="AlphaFoldDB" id="A0AAN6SRM0"/>
<proteinExistence type="predicted"/>
<evidence type="ECO:0000259" key="7">
    <source>
        <dbReference type="PROSITE" id="PS50850"/>
    </source>
</evidence>
<dbReference type="CDD" id="cd17502">
    <property type="entry name" value="MFS_Azr1_MDR_like"/>
    <property type="match status" value="1"/>
</dbReference>
<evidence type="ECO:0000256" key="6">
    <source>
        <dbReference type="SAM" id="Phobius"/>
    </source>
</evidence>
<feature type="transmembrane region" description="Helical" evidence="6">
    <location>
        <begin position="355"/>
        <end position="374"/>
    </location>
</feature>
<feature type="transmembrane region" description="Helical" evidence="6">
    <location>
        <begin position="52"/>
        <end position="74"/>
    </location>
</feature>
<keyword evidence="4 6" id="KW-0472">Membrane</keyword>
<feature type="transmembrane region" description="Helical" evidence="6">
    <location>
        <begin position="381"/>
        <end position="403"/>
    </location>
</feature>
<dbReference type="Pfam" id="PF07690">
    <property type="entry name" value="MFS_1"/>
    <property type="match status" value="1"/>
</dbReference>
<dbReference type="EMBL" id="MU854393">
    <property type="protein sequence ID" value="KAK4039755.1"/>
    <property type="molecule type" value="Genomic_DNA"/>
</dbReference>
<evidence type="ECO:0000256" key="4">
    <source>
        <dbReference type="ARBA" id="ARBA00023136"/>
    </source>
</evidence>
<gene>
    <name evidence="8" type="ORF">C8A01DRAFT_16310</name>
</gene>
<feature type="transmembrane region" description="Helical" evidence="6">
    <location>
        <begin position="184"/>
        <end position="206"/>
    </location>
</feature>
<dbReference type="InterPro" id="IPR011701">
    <property type="entry name" value="MFS"/>
</dbReference>
<organism evidence="8 9">
    <name type="scientific">Parachaetomium inaequale</name>
    <dbReference type="NCBI Taxonomy" id="2588326"/>
    <lineage>
        <taxon>Eukaryota</taxon>
        <taxon>Fungi</taxon>
        <taxon>Dikarya</taxon>
        <taxon>Ascomycota</taxon>
        <taxon>Pezizomycotina</taxon>
        <taxon>Sordariomycetes</taxon>
        <taxon>Sordariomycetidae</taxon>
        <taxon>Sordariales</taxon>
        <taxon>Chaetomiaceae</taxon>
        <taxon>Parachaetomium</taxon>
    </lineage>
</organism>
<dbReference type="Gene3D" id="1.20.1250.20">
    <property type="entry name" value="MFS general substrate transporter like domains"/>
    <property type="match status" value="2"/>
</dbReference>
<reference evidence="9" key="1">
    <citation type="journal article" date="2023" name="Mol. Phylogenet. Evol.">
        <title>Genome-scale phylogeny and comparative genomics of the fungal order Sordariales.</title>
        <authorList>
            <person name="Hensen N."/>
            <person name="Bonometti L."/>
            <person name="Westerberg I."/>
            <person name="Brannstrom I.O."/>
            <person name="Guillou S."/>
            <person name="Cros-Aarteil S."/>
            <person name="Calhoun S."/>
            <person name="Haridas S."/>
            <person name="Kuo A."/>
            <person name="Mondo S."/>
            <person name="Pangilinan J."/>
            <person name="Riley R."/>
            <person name="LaButti K."/>
            <person name="Andreopoulos B."/>
            <person name="Lipzen A."/>
            <person name="Chen C."/>
            <person name="Yan M."/>
            <person name="Daum C."/>
            <person name="Ng V."/>
            <person name="Clum A."/>
            <person name="Steindorff A."/>
            <person name="Ohm R.A."/>
            <person name="Martin F."/>
            <person name="Silar P."/>
            <person name="Natvig D.O."/>
            <person name="Lalanne C."/>
            <person name="Gautier V."/>
            <person name="Ament-Velasquez S.L."/>
            <person name="Kruys A."/>
            <person name="Hutchinson M.I."/>
            <person name="Powell A.J."/>
            <person name="Barry K."/>
            <person name="Miller A.N."/>
            <person name="Grigoriev I.V."/>
            <person name="Debuchy R."/>
            <person name="Gladieux P."/>
            <person name="Hiltunen Thoren M."/>
            <person name="Johannesson H."/>
        </authorList>
    </citation>
    <scope>NUCLEOTIDE SEQUENCE [LARGE SCALE GENOMIC DNA]</scope>
    <source>
        <strain evidence="9">CBS 284.82</strain>
    </source>
</reference>